<dbReference type="GO" id="GO:0016491">
    <property type="term" value="F:oxidoreductase activity"/>
    <property type="evidence" value="ECO:0007669"/>
    <property type="project" value="UniProtKB-KW"/>
</dbReference>
<feature type="domain" description="FAD-binding" evidence="4">
    <location>
        <begin position="294"/>
        <end position="360"/>
    </location>
</feature>
<dbReference type="SUPFAM" id="SSF54373">
    <property type="entry name" value="FAD-linked reductases, C-terminal domain"/>
    <property type="match status" value="1"/>
</dbReference>
<reference evidence="6" key="1">
    <citation type="submission" date="2014-04" db="EMBL/GenBank/DDBJ databases">
        <title>Evolutionary Origins and Diversification of the Mycorrhizal Mutualists.</title>
        <authorList>
            <consortium name="DOE Joint Genome Institute"/>
            <consortium name="Mycorrhizal Genomics Consortium"/>
            <person name="Kohler A."/>
            <person name="Kuo A."/>
            <person name="Nagy L.G."/>
            <person name="Floudas D."/>
            <person name="Copeland A."/>
            <person name="Barry K.W."/>
            <person name="Cichocki N."/>
            <person name="Veneault-Fourrey C."/>
            <person name="LaButti K."/>
            <person name="Lindquist E.A."/>
            <person name="Lipzen A."/>
            <person name="Lundell T."/>
            <person name="Morin E."/>
            <person name="Murat C."/>
            <person name="Riley R."/>
            <person name="Ohm R."/>
            <person name="Sun H."/>
            <person name="Tunlid A."/>
            <person name="Henrissat B."/>
            <person name="Grigoriev I.V."/>
            <person name="Hibbett D.S."/>
            <person name="Martin F."/>
        </authorList>
    </citation>
    <scope>NUCLEOTIDE SEQUENCE [LARGE SCALE GENOMIC DNA]</scope>
    <source>
        <strain evidence="6">FD-334 SS-4</strain>
    </source>
</reference>
<gene>
    <name evidence="5" type="ORF">HYPSUDRAFT_1023379</name>
</gene>
<dbReference type="PRINTS" id="PR00420">
    <property type="entry name" value="RNGMNOXGNASE"/>
</dbReference>
<dbReference type="AlphaFoldDB" id="A0A0D2NL56"/>
<dbReference type="OMA" id="INGGWAW"/>
<dbReference type="PANTHER" id="PTHR46720:SF3">
    <property type="entry name" value="FAD-BINDING DOMAIN-CONTAINING PROTEIN-RELATED"/>
    <property type="match status" value="1"/>
</dbReference>
<dbReference type="Gene3D" id="3.50.50.60">
    <property type="entry name" value="FAD/NAD(P)-binding domain"/>
    <property type="match status" value="1"/>
</dbReference>
<dbReference type="SUPFAM" id="SSF51905">
    <property type="entry name" value="FAD/NAD(P)-binding domain"/>
    <property type="match status" value="1"/>
</dbReference>
<evidence type="ECO:0000259" key="4">
    <source>
        <dbReference type="Pfam" id="PF01494"/>
    </source>
</evidence>
<accession>A0A0D2NL56</accession>
<sequence length="424" mass="46628">MSDHPKLCIGIVGGGIGGLALAVALTRLNTTDTLQVDIYESAAKLTQVGAGITIWPRGWEIIRELGLEDSLAAYICPGQEIAKDNQERIGFIYRKSDHPENAVMCDLKFRGGSLSFHRADVQQVFLAHISPSVRVHLNRRLVSYRESDGKMQLSFKNGETAACDLLIGADGVNSAAIREARPLWTGTIVYRSVIESDIIRREISDHPCLVKPLVYCGKNKHVVSYPISAGKLINVVGFVSDPTKEGTFLEGPAVMSSTPDVVSSFFTGWSEEVKCIINNMSNPLRWAIEVVKPLDKYGYGRVALLGDSAHAMPVHLGNGAGQAMEDAYILAHLLHEASKHPKIDVANLVRVYSAVRQPFGNFAARASLEQGRLYEFTELDDVREGDVLAPEMLTRLGERIADGWRWTWDSSVKGDLQRALSMLQ</sequence>
<evidence type="ECO:0000313" key="6">
    <source>
        <dbReference type="Proteomes" id="UP000054270"/>
    </source>
</evidence>
<keyword evidence="6" id="KW-1185">Reference proteome</keyword>
<dbReference type="OrthoDB" id="417877at2759"/>
<dbReference type="GO" id="GO:0071949">
    <property type="term" value="F:FAD binding"/>
    <property type="evidence" value="ECO:0007669"/>
    <property type="project" value="InterPro"/>
</dbReference>
<protein>
    <recommendedName>
        <fullName evidence="4">FAD-binding domain-containing protein</fullName>
    </recommendedName>
</protein>
<dbReference type="InterPro" id="IPR051104">
    <property type="entry name" value="FAD_monoxygenase"/>
</dbReference>
<name>A0A0D2NL56_HYPSF</name>
<evidence type="ECO:0000256" key="1">
    <source>
        <dbReference type="ARBA" id="ARBA00022630"/>
    </source>
</evidence>
<organism evidence="5 6">
    <name type="scientific">Hypholoma sublateritium (strain FD-334 SS-4)</name>
    <dbReference type="NCBI Taxonomy" id="945553"/>
    <lineage>
        <taxon>Eukaryota</taxon>
        <taxon>Fungi</taxon>
        <taxon>Dikarya</taxon>
        <taxon>Basidiomycota</taxon>
        <taxon>Agaricomycotina</taxon>
        <taxon>Agaricomycetes</taxon>
        <taxon>Agaricomycetidae</taxon>
        <taxon>Agaricales</taxon>
        <taxon>Agaricineae</taxon>
        <taxon>Strophariaceae</taxon>
        <taxon>Hypholoma</taxon>
    </lineage>
</organism>
<dbReference type="InterPro" id="IPR036188">
    <property type="entry name" value="FAD/NAD-bd_sf"/>
</dbReference>
<keyword evidence="3" id="KW-0560">Oxidoreductase</keyword>
<evidence type="ECO:0000256" key="2">
    <source>
        <dbReference type="ARBA" id="ARBA00022827"/>
    </source>
</evidence>
<dbReference type="Pfam" id="PF01494">
    <property type="entry name" value="FAD_binding_3"/>
    <property type="match status" value="2"/>
</dbReference>
<dbReference type="InterPro" id="IPR002938">
    <property type="entry name" value="FAD-bd"/>
</dbReference>
<evidence type="ECO:0000256" key="3">
    <source>
        <dbReference type="ARBA" id="ARBA00023002"/>
    </source>
</evidence>
<dbReference type="Proteomes" id="UP000054270">
    <property type="component" value="Unassembled WGS sequence"/>
</dbReference>
<evidence type="ECO:0000313" key="5">
    <source>
        <dbReference type="EMBL" id="KJA17341.1"/>
    </source>
</evidence>
<feature type="domain" description="FAD-binding" evidence="4">
    <location>
        <begin position="10"/>
        <end position="179"/>
    </location>
</feature>
<keyword evidence="2" id="KW-0274">FAD</keyword>
<dbReference type="PANTHER" id="PTHR46720">
    <property type="entry name" value="HYDROXYLASE, PUTATIVE (AFU_ORTHOLOGUE AFUA_3G01460)-RELATED"/>
    <property type="match status" value="1"/>
</dbReference>
<dbReference type="GO" id="GO:0044550">
    <property type="term" value="P:secondary metabolite biosynthetic process"/>
    <property type="evidence" value="ECO:0007669"/>
    <property type="project" value="TreeGrafter"/>
</dbReference>
<dbReference type="STRING" id="945553.A0A0D2NL56"/>
<keyword evidence="1" id="KW-0285">Flavoprotein</keyword>
<proteinExistence type="predicted"/>
<dbReference type="EMBL" id="KN817605">
    <property type="protein sequence ID" value="KJA17341.1"/>
    <property type="molecule type" value="Genomic_DNA"/>
</dbReference>